<dbReference type="PANTHER" id="PTHR43298">
    <property type="entry name" value="MULTIDRUG RESISTANCE PROTEIN NORM-RELATED"/>
    <property type="match status" value="1"/>
</dbReference>
<feature type="transmembrane region" description="Helical" evidence="2">
    <location>
        <begin position="359"/>
        <end position="379"/>
    </location>
</feature>
<evidence type="ECO:0008006" key="5">
    <source>
        <dbReference type="Google" id="ProtNLM"/>
    </source>
</evidence>
<keyword evidence="2" id="KW-1133">Transmembrane helix</keyword>
<feature type="transmembrane region" description="Helical" evidence="2">
    <location>
        <begin position="93"/>
        <end position="115"/>
    </location>
</feature>
<feature type="transmembrane region" description="Helical" evidence="2">
    <location>
        <begin position="21"/>
        <end position="43"/>
    </location>
</feature>
<comment type="caution">
    <text evidence="3">The sequence shown here is derived from an EMBL/GenBank/DDBJ whole genome shotgun (WGS) entry which is preliminary data.</text>
</comment>
<feature type="transmembrane region" description="Helical" evidence="2">
    <location>
        <begin position="165"/>
        <end position="185"/>
    </location>
</feature>
<accession>A0ABP7M3P5</accession>
<feature type="transmembrane region" description="Helical" evidence="2">
    <location>
        <begin position="49"/>
        <end position="73"/>
    </location>
</feature>
<feature type="transmembrane region" description="Helical" evidence="2">
    <location>
        <begin position="391"/>
        <end position="409"/>
    </location>
</feature>
<reference evidence="4" key="1">
    <citation type="journal article" date="2019" name="Int. J. Syst. Evol. Microbiol.">
        <title>The Global Catalogue of Microorganisms (GCM) 10K type strain sequencing project: providing services to taxonomists for standard genome sequencing and annotation.</title>
        <authorList>
            <consortium name="The Broad Institute Genomics Platform"/>
            <consortium name="The Broad Institute Genome Sequencing Center for Infectious Disease"/>
            <person name="Wu L."/>
            <person name="Ma J."/>
        </authorList>
    </citation>
    <scope>NUCLEOTIDE SEQUENCE [LARGE SCALE GENOMIC DNA]</scope>
    <source>
        <strain evidence="4">JCM 17551</strain>
    </source>
</reference>
<dbReference type="Pfam" id="PF01554">
    <property type="entry name" value="MatE"/>
    <property type="match status" value="2"/>
</dbReference>
<proteinExistence type="predicted"/>
<keyword evidence="1" id="KW-0813">Transport</keyword>
<dbReference type="Proteomes" id="UP001501565">
    <property type="component" value="Unassembled WGS sequence"/>
</dbReference>
<dbReference type="PANTHER" id="PTHR43298:SF2">
    <property type="entry name" value="FMN_FAD EXPORTER YEEO-RELATED"/>
    <property type="match status" value="1"/>
</dbReference>
<dbReference type="EMBL" id="BAABBN010000004">
    <property type="protein sequence ID" value="GAA3913822.1"/>
    <property type="molecule type" value="Genomic_DNA"/>
</dbReference>
<organism evidence="3 4">
    <name type="scientific">Litoribacillus peritrichatus</name>
    <dbReference type="NCBI Taxonomy" id="718191"/>
    <lineage>
        <taxon>Bacteria</taxon>
        <taxon>Pseudomonadati</taxon>
        <taxon>Pseudomonadota</taxon>
        <taxon>Gammaproteobacteria</taxon>
        <taxon>Oceanospirillales</taxon>
        <taxon>Oceanospirillaceae</taxon>
        <taxon>Litoribacillus</taxon>
    </lineage>
</organism>
<feature type="transmembrane region" description="Helical" evidence="2">
    <location>
        <begin position="319"/>
        <end position="339"/>
    </location>
</feature>
<evidence type="ECO:0000313" key="3">
    <source>
        <dbReference type="EMBL" id="GAA3913822.1"/>
    </source>
</evidence>
<feature type="transmembrane region" description="Helical" evidence="2">
    <location>
        <begin position="238"/>
        <end position="263"/>
    </location>
</feature>
<dbReference type="RefSeq" id="WP_344795247.1">
    <property type="nucleotide sequence ID" value="NZ_BAABBN010000004.1"/>
</dbReference>
<keyword evidence="4" id="KW-1185">Reference proteome</keyword>
<feature type="transmembrane region" description="Helical" evidence="2">
    <location>
        <begin position="275"/>
        <end position="299"/>
    </location>
</feature>
<gene>
    <name evidence="3" type="ORF">GCM10022277_05490</name>
</gene>
<sequence>MTSELTNGGAHAPSARQLTKLALPIAAGMLSLSLLSLVETIILGHYNQVALAASGAANYVFFIFLSAFAGFAISAQTQVARYIDSDPQKARRFVHICIFQITSCALLILGAVSLFKTEIIAFQVNDPVLIEAGSIYLQIKTFSVLPIALLMSMRGYWHGANKPKVFLLCLLASHIGSGVLCYLLVNGELGLPELGLNGAAVGNLISITVGTLILLLLSRHLFVKQEIQRISLSELKTGWHLAWPTSLQQTIFAIGTAAFMAIIGRLGVSELAAAHLLITLSLILILPIVGIGMAATTFISQSYSQFQATGQHPELSTDWYRIAIQIAGGLVAMISLGLYAFPNEILQTLTDEPDVIDAAFIPLLVLAPSLLLEAFAITTKQSLYAIRQNKAVMKVLVFTQWGVLLPSMLVLHLTENGSLELYLLMHAGQRAVNSIWLYSIWRREHKRNHHSVSLDHLDMHKIN</sequence>
<feature type="transmembrane region" description="Helical" evidence="2">
    <location>
        <begin position="135"/>
        <end position="153"/>
    </location>
</feature>
<name>A0ABP7M3P5_9GAMM</name>
<feature type="transmembrane region" description="Helical" evidence="2">
    <location>
        <begin position="197"/>
        <end position="217"/>
    </location>
</feature>
<dbReference type="InterPro" id="IPR002528">
    <property type="entry name" value="MATE_fam"/>
</dbReference>
<evidence type="ECO:0000256" key="1">
    <source>
        <dbReference type="ARBA" id="ARBA00022448"/>
    </source>
</evidence>
<keyword evidence="2" id="KW-0472">Membrane</keyword>
<evidence type="ECO:0000313" key="4">
    <source>
        <dbReference type="Proteomes" id="UP001501565"/>
    </source>
</evidence>
<keyword evidence="2" id="KW-0812">Transmembrane</keyword>
<protein>
    <recommendedName>
        <fullName evidence="5">MATE family efflux transporter</fullName>
    </recommendedName>
</protein>
<evidence type="ECO:0000256" key="2">
    <source>
        <dbReference type="SAM" id="Phobius"/>
    </source>
</evidence>
<dbReference type="InterPro" id="IPR050222">
    <property type="entry name" value="MATE_MdtK"/>
</dbReference>